<evidence type="ECO:0000256" key="1">
    <source>
        <dbReference type="ARBA" id="ARBA00022676"/>
    </source>
</evidence>
<dbReference type="PANTHER" id="PTHR30160:SF1">
    <property type="entry name" value="LIPOPOLYSACCHARIDE 1,2-N-ACETYLGLUCOSAMINETRANSFERASE-RELATED"/>
    <property type="match status" value="1"/>
</dbReference>
<dbReference type="SUPFAM" id="SSF53756">
    <property type="entry name" value="UDP-Glycosyltransferase/glycogen phosphorylase"/>
    <property type="match status" value="1"/>
</dbReference>
<dbReference type="InterPro" id="IPR002201">
    <property type="entry name" value="Glyco_trans_9"/>
</dbReference>
<dbReference type="RefSeq" id="WP_141492819.1">
    <property type="nucleotide sequence ID" value="NZ_CP032485.1"/>
</dbReference>
<keyword evidence="4" id="KW-1185">Reference proteome</keyword>
<keyword evidence="2 3" id="KW-0808">Transferase</keyword>
<dbReference type="GO" id="GO:0008713">
    <property type="term" value="F:ADP-heptose-lipopolysaccharide heptosyltransferase activity"/>
    <property type="evidence" value="ECO:0007669"/>
    <property type="project" value="TreeGrafter"/>
</dbReference>
<name>A0A4Y6V4H8_9PROT</name>
<dbReference type="EMBL" id="CP032485">
    <property type="protein sequence ID" value="QDH24969.1"/>
    <property type="molecule type" value="Genomic_DNA"/>
</dbReference>
<dbReference type="Pfam" id="PF01075">
    <property type="entry name" value="Glyco_transf_9"/>
    <property type="match status" value="1"/>
</dbReference>
<dbReference type="AlphaFoldDB" id="A0A4Y6V4H8"/>
<accession>A0A4Y6V4H8</accession>
<dbReference type="Gene3D" id="3.40.50.2000">
    <property type="entry name" value="Glycogen Phosphorylase B"/>
    <property type="match status" value="2"/>
</dbReference>
<sequence>MERILIIKLGALGDFVQAFGAFASIKAAFPNAHITLLTTPPFVELAQSCPWFDEIQIDSRPTLRRPQGFLHLRRLFQKQDAVFDLQTSGRSARYRSLAPRGLHWSGISRGCSALHANPHRDDMHTLARLNDQLHHARIPVLARTVPDFLTNKGAEIAKPYVVLVPGAAPHRPQKRWPLERFILLAQNLSQQGKHVVIVGSPAEQDLGSAIHAACPEATNLVGQTTLTELAGVLHRSSCVIGNDTGPLHLAAAMDAHTITLFSKDSDPRLAAPLGITPGRTRTLSAPDLATIQPERLEALLPP</sequence>
<gene>
    <name evidence="3" type="ORF">D5366_06835</name>
</gene>
<dbReference type="GO" id="GO:0009244">
    <property type="term" value="P:lipopolysaccharide core region biosynthetic process"/>
    <property type="evidence" value="ECO:0007669"/>
    <property type="project" value="TreeGrafter"/>
</dbReference>
<reference evidence="3 4" key="1">
    <citation type="submission" date="2018-09" db="EMBL/GenBank/DDBJ databases">
        <title>The complete genome sequence of Neokomagataea tanensis NBRC 106556(T).</title>
        <authorList>
            <person name="Chua K.-O."/>
            <person name="See-Too W.-S."/>
            <person name="Hong K.-W."/>
            <person name="Yin W.-F."/>
            <person name="Chan K.-G."/>
        </authorList>
    </citation>
    <scope>NUCLEOTIDE SEQUENCE [LARGE SCALE GENOMIC DNA]</scope>
    <source>
        <strain evidence="4">AH13 \ NBRC 106556</strain>
    </source>
</reference>
<dbReference type="Proteomes" id="UP000317214">
    <property type="component" value="Chromosome"/>
</dbReference>
<dbReference type="GO" id="GO:0005829">
    <property type="term" value="C:cytosol"/>
    <property type="evidence" value="ECO:0007669"/>
    <property type="project" value="TreeGrafter"/>
</dbReference>
<protein>
    <submittedName>
        <fullName evidence="3">Lipopolysaccharide heptosyltransferase family protein</fullName>
    </submittedName>
</protein>
<evidence type="ECO:0000313" key="3">
    <source>
        <dbReference type="EMBL" id="QDH24969.1"/>
    </source>
</evidence>
<dbReference type="PANTHER" id="PTHR30160">
    <property type="entry name" value="TETRAACYLDISACCHARIDE 4'-KINASE-RELATED"/>
    <property type="match status" value="1"/>
</dbReference>
<evidence type="ECO:0000256" key="2">
    <source>
        <dbReference type="ARBA" id="ARBA00022679"/>
    </source>
</evidence>
<evidence type="ECO:0000313" key="4">
    <source>
        <dbReference type="Proteomes" id="UP000317214"/>
    </source>
</evidence>
<dbReference type="InterPro" id="IPR051199">
    <property type="entry name" value="LPS_LOS_Heptosyltrfase"/>
</dbReference>
<dbReference type="OrthoDB" id="9807356at2"/>
<dbReference type="KEGG" id="ntn:D5366_06835"/>
<organism evidence="3 4">
    <name type="scientific">Neokomagataea tanensis</name>
    <dbReference type="NCBI Taxonomy" id="661191"/>
    <lineage>
        <taxon>Bacteria</taxon>
        <taxon>Pseudomonadati</taxon>
        <taxon>Pseudomonadota</taxon>
        <taxon>Alphaproteobacteria</taxon>
        <taxon>Acetobacterales</taxon>
        <taxon>Acetobacteraceae</taxon>
        <taxon>Neokomagataea</taxon>
    </lineage>
</organism>
<dbReference type="CDD" id="cd03789">
    <property type="entry name" value="GT9_LPS_heptosyltransferase"/>
    <property type="match status" value="1"/>
</dbReference>
<proteinExistence type="predicted"/>
<keyword evidence="1" id="KW-0328">Glycosyltransferase</keyword>